<reference evidence="3" key="1">
    <citation type="submission" date="2023-09" db="EMBL/GenBank/DDBJ databases">
        <title>Marinobacter sediminicola sp. nov. and Marinobacter maritimum sp. nov., isolated from marine sediment.</title>
        <authorList>
            <person name="An J."/>
        </authorList>
    </citation>
    <scope>NUCLEOTIDE SEQUENCE</scope>
    <source>
        <strain evidence="3">F60267</strain>
    </source>
</reference>
<evidence type="ECO:0000256" key="1">
    <source>
        <dbReference type="ARBA" id="ARBA00010562"/>
    </source>
</evidence>
<comment type="similarity">
    <text evidence="1">Belongs to the RelB/DinJ antitoxin family.</text>
</comment>
<protein>
    <submittedName>
        <fullName evidence="3">Type II toxin-antitoxin system RelB/DinJ family antitoxin</fullName>
    </submittedName>
</protein>
<dbReference type="PANTHER" id="PTHR38781">
    <property type="entry name" value="ANTITOXIN DINJ-RELATED"/>
    <property type="match status" value="1"/>
</dbReference>
<name>A0ABU2HEL8_9GAMM</name>
<dbReference type="InterPro" id="IPR007337">
    <property type="entry name" value="RelB/DinJ"/>
</dbReference>
<comment type="caution">
    <text evidence="3">The sequence shown here is derived from an EMBL/GenBank/DDBJ whole genome shotgun (WGS) entry which is preliminary data.</text>
</comment>
<sequence length="94" mass="10285">MKTDMLSSRIDHETKVAFSHICKEVGISPSQAIKLFARAVINYGGIPFEVKVPRPNERSAMAMQELLEGRGHSAESLDGLLTELTDGKVTNVQS</sequence>
<organism evidence="3 4">
    <name type="scientific">Marinobacter xiaoshiensis</name>
    <dbReference type="NCBI Taxonomy" id="3073652"/>
    <lineage>
        <taxon>Bacteria</taxon>
        <taxon>Pseudomonadati</taxon>
        <taxon>Pseudomonadota</taxon>
        <taxon>Gammaproteobacteria</taxon>
        <taxon>Pseudomonadales</taxon>
        <taxon>Marinobacteraceae</taxon>
        <taxon>Marinobacter</taxon>
    </lineage>
</organism>
<dbReference type="EMBL" id="JAVMBO010000007">
    <property type="protein sequence ID" value="MDS1309502.1"/>
    <property type="molecule type" value="Genomic_DNA"/>
</dbReference>
<dbReference type="Gene3D" id="1.10.1220.10">
    <property type="entry name" value="Met repressor-like"/>
    <property type="match status" value="1"/>
</dbReference>
<dbReference type="NCBIfam" id="TIGR02384">
    <property type="entry name" value="RelB_DinJ"/>
    <property type="match status" value="1"/>
</dbReference>
<keyword evidence="2" id="KW-1277">Toxin-antitoxin system</keyword>
<gene>
    <name evidence="3" type="ORF">RKA07_05170</name>
</gene>
<accession>A0ABU2HEL8</accession>
<evidence type="ECO:0000256" key="2">
    <source>
        <dbReference type="ARBA" id="ARBA00022649"/>
    </source>
</evidence>
<dbReference type="Pfam" id="PF04221">
    <property type="entry name" value="RelB"/>
    <property type="match status" value="1"/>
</dbReference>
<evidence type="ECO:0000313" key="4">
    <source>
        <dbReference type="Proteomes" id="UP001267407"/>
    </source>
</evidence>
<dbReference type="RefSeq" id="WP_310965781.1">
    <property type="nucleotide sequence ID" value="NZ_JAVMBO010000007.1"/>
</dbReference>
<proteinExistence type="inferred from homology"/>
<evidence type="ECO:0000313" key="3">
    <source>
        <dbReference type="EMBL" id="MDS1309502.1"/>
    </source>
</evidence>
<dbReference type="Proteomes" id="UP001267407">
    <property type="component" value="Unassembled WGS sequence"/>
</dbReference>
<keyword evidence="4" id="KW-1185">Reference proteome</keyword>
<dbReference type="PANTHER" id="PTHR38781:SF1">
    <property type="entry name" value="ANTITOXIN DINJ-RELATED"/>
    <property type="match status" value="1"/>
</dbReference>
<dbReference type="InterPro" id="IPR013321">
    <property type="entry name" value="Arc_rbn_hlx_hlx"/>
</dbReference>